<feature type="region of interest" description="Interaction with major capsid protein" evidence="9">
    <location>
        <begin position="811"/>
        <end position="831"/>
    </location>
</feature>
<keyword evidence="5 9" id="KW-0378">Hydrolase</keyword>
<comment type="function">
    <text evidence="9">Assemblin: Protease that plays an essential role in virion assembly within the nucleus. Catalyzes the cleavage of the assembly protein after formation of the spherical procapsid. By that cleavage, the capsid matures and gains its icosahedral shape. The cleavage sites seem to include -Ala-Ser-, -Ala-Ala-, as well as Ala-Thr bonds. Assemblin and cleavages products are evicted from the capsid before or during DNA packaging.</text>
</comment>
<feature type="site" description="Cleavage; by assemblin; Release site" evidence="9">
    <location>
        <begin position="275"/>
        <end position="276"/>
    </location>
</feature>
<evidence type="ECO:0000256" key="5">
    <source>
        <dbReference type="ARBA" id="ARBA00022801"/>
    </source>
</evidence>
<feature type="region of interest" description="Disordered" evidence="10">
    <location>
        <begin position="752"/>
        <end position="793"/>
    </location>
</feature>
<organism evidence="11">
    <name type="scientific">Anatid alphaherpesvirus 2</name>
    <dbReference type="NCBI Taxonomy" id="3080522"/>
    <lineage>
        <taxon>Viruses</taxon>
        <taxon>Duplodnaviria</taxon>
        <taxon>Heunggongvirae</taxon>
        <taxon>Peploviricota</taxon>
        <taxon>Herviviricetes</taxon>
        <taxon>Herpesvirales</taxon>
        <taxon>Orthoherpesviridae</taxon>
        <taxon>Alphaherpesvirinae</taxon>
    </lineage>
</organism>
<feature type="compositionally biased region" description="Basic and acidic residues" evidence="10">
    <location>
        <begin position="341"/>
        <end position="350"/>
    </location>
</feature>
<comment type="domain">
    <text evidence="9">Region of interaction between pPR and pAP is called Amino conserved domain (ACD). The region of interaction with major capsid protein is called carboxyl conserved domain (CCD).</text>
</comment>
<dbReference type="GO" id="GO:0006508">
    <property type="term" value="P:proteolysis"/>
    <property type="evidence" value="ECO:0007669"/>
    <property type="project" value="UniProtKB-KW"/>
</dbReference>
<feature type="compositionally biased region" description="Polar residues" evidence="10">
    <location>
        <begin position="760"/>
        <end position="782"/>
    </location>
</feature>
<feature type="region of interest" description="Disordered" evidence="10">
    <location>
        <begin position="1"/>
        <end position="28"/>
    </location>
</feature>
<dbReference type="GO" id="GO:0004252">
    <property type="term" value="F:serine-type endopeptidase activity"/>
    <property type="evidence" value="ECO:0007669"/>
    <property type="project" value="UniProtKB-UniRule"/>
</dbReference>
<dbReference type="GO" id="GO:0030430">
    <property type="term" value="C:host cell cytoplasm"/>
    <property type="evidence" value="ECO:0007669"/>
    <property type="project" value="UniProtKB-SubCell"/>
</dbReference>
<comment type="subcellular location">
    <molecule>Capsid scaffolding protein</molecule>
    <subcellularLocation>
        <location evidence="9">Host cytoplasm</location>
    </subcellularLocation>
</comment>
<comment type="caution">
    <text evidence="9">Lacks conserved residue(s) required for the propagation of feature annotation.</text>
</comment>
<keyword evidence="2 9" id="KW-1048">Host nucleus</keyword>
<accession>A0AAU0K886</accession>
<keyword evidence="1 9" id="KW-0597">Phosphoprotein</keyword>
<dbReference type="GO" id="GO:0019076">
    <property type="term" value="P:viral release from host cell"/>
    <property type="evidence" value="ECO:0007669"/>
    <property type="project" value="UniProtKB-UniRule"/>
</dbReference>
<comment type="subcellular location">
    <molecule>Assembly protein</molecule>
    <subcellularLocation>
        <location evidence="9">Host nucleus</location>
    </subcellularLocation>
</comment>
<keyword evidence="7 9" id="KW-0118">Viral capsid assembly</keyword>
<keyword evidence="8 9" id="KW-1035">Host cytoplasm</keyword>
<dbReference type="PRINTS" id="PR00236">
    <property type="entry name" value="HSVCAPSIDP40"/>
</dbReference>
<feature type="compositionally biased region" description="Gly residues" evidence="10">
    <location>
        <begin position="533"/>
        <end position="542"/>
    </location>
</feature>
<keyword evidence="4 9" id="KW-0645">Protease</keyword>
<evidence type="ECO:0000256" key="7">
    <source>
        <dbReference type="ARBA" id="ARBA00022950"/>
    </source>
</evidence>
<reference evidence="11" key="1">
    <citation type="submission" date="2024-06" db="EMBL/GenBank/DDBJ databases">
        <title>Multidecadal high mortality disease events in Australian domestic geese associated with an alphaherpesvirus, designated Anatid alphaherpesvirus 2.</title>
        <authorList>
            <person name="Kelly-Bosma M."/>
            <person name="Neave M.J."/>
        </authorList>
    </citation>
    <scope>NUCLEOTIDE SEQUENCE</scope>
    <source>
        <strain evidence="11">ACDP 22-00165</strain>
    </source>
</reference>
<dbReference type="EMBL" id="OR540300">
    <property type="protein sequence ID" value="WOL23305.1"/>
    <property type="molecule type" value="Genomic_DNA"/>
</dbReference>
<dbReference type="GO" id="GO:0042802">
    <property type="term" value="F:identical protein binding"/>
    <property type="evidence" value="ECO:0007669"/>
    <property type="project" value="UniProtKB-UniRule"/>
</dbReference>
<dbReference type="GO" id="GO:0039708">
    <property type="term" value="P:nuclear capsid assembly"/>
    <property type="evidence" value="ECO:0007669"/>
    <property type="project" value="UniProtKB-ARBA"/>
</dbReference>
<feature type="region of interest" description="Disordered" evidence="10">
    <location>
        <begin position="329"/>
        <end position="377"/>
    </location>
</feature>
<dbReference type="HAMAP" id="MF_04008">
    <property type="entry name" value="HSV_SCAF"/>
    <property type="match status" value="1"/>
</dbReference>
<feature type="active site" description="Charge relay system" evidence="9">
    <location>
        <position position="175"/>
    </location>
</feature>
<evidence type="ECO:0000256" key="10">
    <source>
        <dbReference type="SAM" id="MobiDB-lite"/>
    </source>
</evidence>
<evidence type="ECO:0000256" key="2">
    <source>
        <dbReference type="ARBA" id="ARBA00022562"/>
    </source>
</evidence>
<evidence type="ECO:0000313" key="11">
    <source>
        <dbReference type="EMBL" id="WOL23305.1"/>
    </source>
</evidence>
<keyword evidence="6 9" id="KW-0720">Serine protease</keyword>
<keyword evidence="3 9" id="KW-1188">Viral release from host cell</keyword>
<evidence type="ECO:0000256" key="1">
    <source>
        <dbReference type="ARBA" id="ARBA00022553"/>
    </source>
</evidence>
<dbReference type="InterPro" id="IPR001847">
    <property type="entry name" value="Peptidase_S21"/>
</dbReference>
<comment type="function">
    <text evidence="9">Assembly protein: Plays a major role in capsid assembly. Acts as a scaffold protein by binding major capsid protein. Multimerizes in the nucleus such as major capsid protein forms the icosahedral T=16 capsid. Cleaved by assemblin after capsid completion. The cleavages products are evicted from the capsid before or during DNA packaging.</text>
</comment>
<sequence length="831" mass="86456">MVAPGESSAGKGGDSRPSIGDNQDEIDNYDDDDAAFEASVDAAEYPAIYVAGYLVLYGKDASGELALTREDVRAAIPPPSPLPINIDHRHNCTVGVVLALADDETGLFFLGKIRCPLMATMLAAAASSEIFGESRDRLDPAEKLLYLVTNYLPSASLSSRRLAPGETPDETFLAHVALCLLGRRVGTIVTYDTSAHQAVAPFRLLGAASRRRLLADAEETENALAADATWNPSEKALSRALLGTAVNNMLLRDRWRLVAERRRQAGISGHRYLQASARAKLEVGASDGAEGGTESAREEDPDGETAASDGLQKRRVDPGDAISHQAEGFCSHTAPGVGRGPSEDPKHASAPDDFSSEPVPTNAESAEIAMSVPSGPSPPGEDFLWVPVSCYNQLIAGHNPTASRQGVAQDDKTTGGPAGHPAQQQAVLGQAPFAPQHPIPVYYAPYGPPSAPHYGPGPYWPGSQVTQPPSIFAAPQHAHPQDGRRLENRIAALLDAMENDRFSGSRSAGPQGRGGGDDGPAGGYGGQPSYYGGDRGQGGGPLGSSQARRGRKRQHDWDARPDSAEPYYPGEGYPPERGEPPLSTYRGDGGTAAYPRRQYDGDDGYHRRIRMGGGGGQDETLAGLMGAVTSLQREVERLRGGGVPTAAGATPGHPHPPHAQYPHPQAQGAMGGDAYGMATYGRPPQAAGPYPPQHHGQAAPLNWTTQTDCCGTVAPTAQQQVAFGQIASGGTHVGPAPAQQVVQEPAAAASSSGVAAAHAGQTTGKPSGANEQSAVTTVQQPLASDGTPAPSASATVDASAVAALGCRRETAAGRTYDLEADAFVSQMMGGR</sequence>
<protein>
    <recommendedName>
        <fullName evidence="9">Capsid scaffolding protein</fullName>
    </recommendedName>
    <alternativeName>
        <fullName evidence="9">Protease precursor</fullName>
        <shortName evidence="9">pPR</shortName>
    </alternativeName>
    <component>
        <recommendedName>
            <fullName evidence="9">Assemblin</fullName>
            <ecNumber evidence="9">3.4.21.97</ecNumber>
        </recommendedName>
        <alternativeName>
            <fullName evidence="9">Protease</fullName>
            <shortName evidence="9">Pr</shortName>
        </alternativeName>
    </component>
    <component>
        <recommendedName>
            <fullName evidence="9">Assembly protein</fullName>
            <shortName evidence="9">AP</shortName>
        </recommendedName>
        <alternativeName>
            <fullName evidence="9">Capsid assembly protein</fullName>
        </alternativeName>
    </component>
</protein>
<evidence type="ECO:0000256" key="4">
    <source>
        <dbReference type="ARBA" id="ARBA00022670"/>
    </source>
</evidence>
<dbReference type="GO" id="GO:0042025">
    <property type="term" value="C:host cell nucleus"/>
    <property type="evidence" value="ECO:0007669"/>
    <property type="project" value="UniProtKB-SubCell"/>
</dbReference>
<feature type="chain" id="PRO_5043063580" description="Assemblin" evidence="9">
    <location>
        <begin position="1"/>
        <end position="275"/>
    </location>
</feature>
<feature type="active site" description="Charge relay system" evidence="9">
    <location>
        <position position="88"/>
    </location>
</feature>
<evidence type="ECO:0000256" key="3">
    <source>
        <dbReference type="ARBA" id="ARBA00022612"/>
    </source>
</evidence>
<dbReference type="Gene3D" id="3.20.16.10">
    <property type="entry name" value="Herpesvirus/Caudovirus protease domain"/>
    <property type="match status" value="1"/>
</dbReference>
<comment type="subcellular location">
    <molecule>Assemblin</molecule>
    <subcellularLocation>
        <location evidence="9">Host nucleus</location>
    </subcellularLocation>
</comment>
<comment type="PTM">
    <text evidence="9">Capsid scaffolding protein: Capsid scaffolding protein is cleaved by assemblin after formation of the spherical procapsid. As a result, the capsid obtains its mature, icosahedral shape. Cleavages occur at two or more sites: release (R-site) and maturation (M-site).</text>
</comment>
<feature type="active site" description="Charge relay system" evidence="9">
    <location>
        <position position="156"/>
    </location>
</feature>
<evidence type="ECO:0000256" key="6">
    <source>
        <dbReference type="ARBA" id="ARBA00022825"/>
    </source>
</evidence>
<comment type="subunit">
    <molecule>Assemblin</molecule>
    <text evidence="9">Exists in a monomer-dimer equilibrium with the dimer being the active species.</text>
</comment>
<comment type="catalytic activity">
    <reaction evidence="9">
        <text>Cleaves -Ala-|-Ser- and -Ala-|-Ala- bonds in the scaffold protein.</text>
        <dbReference type="EC" id="3.4.21.97"/>
    </reaction>
</comment>
<dbReference type="Pfam" id="PF00716">
    <property type="entry name" value="Peptidase_S21"/>
    <property type="match status" value="1"/>
</dbReference>
<name>A0AAU0K886_9ALPH</name>
<feature type="region of interest" description="Disordered" evidence="10">
    <location>
        <begin position="501"/>
        <end position="603"/>
    </location>
</feature>
<feature type="compositionally biased region" description="Gly residues" evidence="10">
    <location>
        <begin position="511"/>
        <end position="526"/>
    </location>
</feature>
<feature type="region of interest" description="Disordered" evidence="10">
    <location>
        <begin position="283"/>
        <end position="316"/>
    </location>
</feature>
<proteinExistence type="inferred from homology"/>
<comment type="function">
    <text evidence="9">Capsid scaffolding protein: Acts as a scaffold protein by binding major capsid protein in the cytoplasm, inducing the nuclear localization of both proteins. Multimerizes in the nucleus such as major capsid protein forms the icosahedral T=16 capsid. Autocatalytic cleavage releases the assembly protein, and subsequently abolishes interaction with major capsid protein. Cleavages products are evicted from the capsid before or during DNA packaging.</text>
</comment>
<dbReference type="EC" id="3.4.21.97" evidence="9"/>
<dbReference type="SUPFAM" id="SSF50789">
    <property type="entry name" value="Herpes virus serine proteinase, assemblin"/>
    <property type="match status" value="1"/>
</dbReference>
<comment type="similarity">
    <text evidence="9">Belongs to the herpesviridae capsid scaffolding protein family.</text>
</comment>
<evidence type="ECO:0000256" key="9">
    <source>
        <dbReference type="HAMAP-Rule" id="MF_04008"/>
    </source>
</evidence>
<dbReference type="InterPro" id="IPR035443">
    <property type="entry name" value="Herpes_virus_sf"/>
</dbReference>
<feature type="chain" id="PRO_5043063579" description="Capsid scaffolding protein" evidence="9">
    <location>
        <begin position="1"/>
        <end position="831"/>
    </location>
</feature>
<feature type="chain" id="PRO_5043063578" description="Assembly protein" evidence="9">
    <location>
        <begin position="276"/>
        <end position="831"/>
    </location>
</feature>
<evidence type="ECO:0000256" key="8">
    <source>
        <dbReference type="ARBA" id="ARBA00023200"/>
    </source>
</evidence>
<feature type="region of interest" description="Disordered" evidence="10">
    <location>
        <begin position="401"/>
        <end position="422"/>
    </location>
</feature>
<comment type="subunit">
    <molecule>Capsid scaffolding protein</molecule>
    <text evidence="9">Homomultimer. Interacts with major capsid protein.</text>
</comment>
<comment type="subunit">
    <molecule>Assembly protein</molecule>
    <text evidence="9">Homomultimer. Interacts with major capsid protein.</text>
</comment>